<dbReference type="PANTHER" id="PTHR13416">
    <property type="match status" value="1"/>
</dbReference>
<feature type="transmembrane region" description="Helical" evidence="7">
    <location>
        <begin position="21"/>
        <end position="42"/>
    </location>
</feature>
<dbReference type="GO" id="GO:0012505">
    <property type="term" value="C:endomembrane system"/>
    <property type="evidence" value="ECO:0007669"/>
    <property type="project" value="UniProtKB-SubCell"/>
</dbReference>
<evidence type="ECO:0000256" key="3">
    <source>
        <dbReference type="ARBA" id="ARBA00022692"/>
    </source>
</evidence>
<dbReference type="RefSeq" id="WP_144996287.1">
    <property type="nucleotide sequence ID" value="NZ_CP036281.1"/>
</dbReference>
<dbReference type="GO" id="GO:0071763">
    <property type="term" value="P:nuclear membrane organization"/>
    <property type="evidence" value="ECO:0007669"/>
    <property type="project" value="TreeGrafter"/>
</dbReference>
<sequence>MSLSKNNQDQLTTYPASAIVEGLKLLFVGLVFALFAGAILWVNEWNNLTRIKSQLQNETAVVELNPAEKLDATFEGRVIHLTGSLKTKDVLIEDWLNLEITGLRLFRRVQIFEESTQEPRSYRPGSWIDQTAVTVPSVTDSIPSQTVTTFGWYAEGVQLGDHHLGRTLLERLTRFEPVLLADRFDISLLQPRSNISSQTNDTLDSDDSARWYSINNEIIWGNPNRAFRTGDLRVQFYYVPDDQTVSLIARQGTDGILVPFITRDGEVIERLQVGKASWQELYPEGKAPINWLVWAFRLTGALLMWAGCWFLILPGTRMLEQLDIRNLQFEFEPVRMSALAAVLLSLLVMSAAWIYYQPVWGTILIVGVLFSIVAAGWYFWRKLRVVKRIGQQS</sequence>
<dbReference type="PANTHER" id="PTHR13416:SF2">
    <property type="entry name" value="TRANSMEMBRANE PROTEIN 43"/>
    <property type="match status" value="1"/>
</dbReference>
<feature type="transmembrane region" description="Helical" evidence="7">
    <location>
        <begin position="291"/>
        <end position="313"/>
    </location>
</feature>
<evidence type="ECO:0000256" key="2">
    <source>
        <dbReference type="ARBA" id="ARBA00004586"/>
    </source>
</evidence>
<evidence type="ECO:0000256" key="4">
    <source>
        <dbReference type="ARBA" id="ARBA00022824"/>
    </source>
</evidence>
<evidence type="ECO:0000256" key="6">
    <source>
        <dbReference type="ARBA" id="ARBA00023136"/>
    </source>
</evidence>
<proteinExistence type="predicted"/>
<dbReference type="InterPro" id="IPR012430">
    <property type="entry name" value="TMEM43_fam"/>
</dbReference>
<evidence type="ECO:0000313" key="9">
    <source>
        <dbReference type="Proteomes" id="UP000317178"/>
    </source>
</evidence>
<evidence type="ECO:0000256" key="5">
    <source>
        <dbReference type="ARBA" id="ARBA00022989"/>
    </source>
</evidence>
<dbReference type="Proteomes" id="UP000317178">
    <property type="component" value="Chromosome"/>
</dbReference>
<protein>
    <submittedName>
        <fullName evidence="8">Uncharacterized protein</fullName>
    </submittedName>
</protein>
<keyword evidence="5 7" id="KW-1133">Transmembrane helix</keyword>
<dbReference type="EMBL" id="CP036281">
    <property type="protein sequence ID" value="QDU81064.1"/>
    <property type="molecule type" value="Genomic_DNA"/>
</dbReference>
<feature type="transmembrane region" description="Helical" evidence="7">
    <location>
        <begin position="362"/>
        <end position="380"/>
    </location>
</feature>
<evidence type="ECO:0000256" key="7">
    <source>
        <dbReference type="SAM" id="Phobius"/>
    </source>
</evidence>
<keyword evidence="6 7" id="KW-0472">Membrane</keyword>
<keyword evidence="4" id="KW-0256">Endoplasmic reticulum</keyword>
<dbReference type="KEGG" id="plon:Pla110_28010"/>
<keyword evidence="3 7" id="KW-0812">Transmembrane</keyword>
<dbReference type="Pfam" id="PF07787">
    <property type="entry name" value="TMEM43"/>
    <property type="match status" value="1"/>
</dbReference>
<comment type="subcellular location">
    <subcellularLocation>
        <location evidence="1">Endomembrane system</location>
        <topology evidence="1">Multi-pass membrane protein</topology>
    </subcellularLocation>
    <subcellularLocation>
        <location evidence="2">Endoplasmic reticulum membrane</location>
    </subcellularLocation>
</comment>
<evidence type="ECO:0000256" key="1">
    <source>
        <dbReference type="ARBA" id="ARBA00004127"/>
    </source>
</evidence>
<keyword evidence="9" id="KW-1185">Reference proteome</keyword>
<accession>A0A518CPD5</accession>
<dbReference type="AlphaFoldDB" id="A0A518CPD5"/>
<organism evidence="8 9">
    <name type="scientific">Polystyrenella longa</name>
    <dbReference type="NCBI Taxonomy" id="2528007"/>
    <lineage>
        <taxon>Bacteria</taxon>
        <taxon>Pseudomonadati</taxon>
        <taxon>Planctomycetota</taxon>
        <taxon>Planctomycetia</taxon>
        <taxon>Planctomycetales</taxon>
        <taxon>Planctomycetaceae</taxon>
        <taxon>Polystyrenella</taxon>
    </lineage>
</organism>
<reference evidence="8 9" key="1">
    <citation type="submission" date="2019-02" db="EMBL/GenBank/DDBJ databases">
        <title>Deep-cultivation of Planctomycetes and their phenomic and genomic characterization uncovers novel biology.</title>
        <authorList>
            <person name="Wiegand S."/>
            <person name="Jogler M."/>
            <person name="Boedeker C."/>
            <person name="Pinto D."/>
            <person name="Vollmers J."/>
            <person name="Rivas-Marin E."/>
            <person name="Kohn T."/>
            <person name="Peeters S.H."/>
            <person name="Heuer A."/>
            <person name="Rast P."/>
            <person name="Oberbeckmann S."/>
            <person name="Bunk B."/>
            <person name="Jeske O."/>
            <person name="Meyerdierks A."/>
            <person name="Storesund J.E."/>
            <person name="Kallscheuer N."/>
            <person name="Luecker S."/>
            <person name="Lage O.M."/>
            <person name="Pohl T."/>
            <person name="Merkel B.J."/>
            <person name="Hornburger P."/>
            <person name="Mueller R.-W."/>
            <person name="Bruemmer F."/>
            <person name="Labrenz M."/>
            <person name="Spormann A.M."/>
            <person name="Op den Camp H."/>
            <person name="Overmann J."/>
            <person name="Amann R."/>
            <person name="Jetten M.S.M."/>
            <person name="Mascher T."/>
            <person name="Medema M.H."/>
            <person name="Devos D.P."/>
            <person name="Kaster A.-K."/>
            <person name="Ovreas L."/>
            <person name="Rohde M."/>
            <person name="Galperin M.Y."/>
            <person name="Jogler C."/>
        </authorList>
    </citation>
    <scope>NUCLEOTIDE SEQUENCE [LARGE SCALE GENOMIC DNA]</scope>
    <source>
        <strain evidence="8 9">Pla110</strain>
    </source>
</reference>
<dbReference type="OrthoDB" id="273988at2"/>
<gene>
    <name evidence="8" type="ORF">Pla110_28010</name>
</gene>
<dbReference type="GO" id="GO:0006629">
    <property type="term" value="P:lipid metabolic process"/>
    <property type="evidence" value="ECO:0007669"/>
    <property type="project" value="TreeGrafter"/>
</dbReference>
<evidence type="ECO:0000313" key="8">
    <source>
        <dbReference type="EMBL" id="QDU81064.1"/>
    </source>
</evidence>
<name>A0A518CPD5_9PLAN</name>
<feature type="transmembrane region" description="Helical" evidence="7">
    <location>
        <begin position="334"/>
        <end position="356"/>
    </location>
</feature>